<dbReference type="Proteomes" id="UP000176791">
    <property type="component" value="Unassembled WGS sequence"/>
</dbReference>
<protein>
    <submittedName>
        <fullName evidence="1">Uncharacterized protein</fullName>
    </submittedName>
</protein>
<dbReference type="EMBL" id="MEZN01000021">
    <property type="protein sequence ID" value="OGD56189.1"/>
    <property type="molecule type" value="Genomic_DNA"/>
</dbReference>
<accession>A0A1F5DLY7</accession>
<evidence type="ECO:0000313" key="2">
    <source>
        <dbReference type="Proteomes" id="UP000176791"/>
    </source>
</evidence>
<comment type="caution">
    <text evidence="1">The sequence shown here is derived from an EMBL/GenBank/DDBJ whole genome shotgun (WGS) entry which is preliminary data.</text>
</comment>
<reference evidence="1 2" key="1">
    <citation type="journal article" date="2016" name="Nat. Commun.">
        <title>Thousands of microbial genomes shed light on interconnected biogeochemical processes in an aquifer system.</title>
        <authorList>
            <person name="Anantharaman K."/>
            <person name="Brown C.T."/>
            <person name="Hug L.A."/>
            <person name="Sharon I."/>
            <person name="Castelle C.J."/>
            <person name="Probst A.J."/>
            <person name="Thomas B.C."/>
            <person name="Singh A."/>
            <person name="Wilkins M.J."/>
            <person name="Karaoz U."/>
            <person name="Brodie E.L."/>
            <person name="Williams K.H."/>
            <person name="Hubbard S.S."/>
            <person name="Banfield J.F."/>
        </authorList>
    </citation>
    <scope>NUCLEOTIDE SEQUENCE [LARGE SCALE GENOMIC DNA]</scope>
</reference>
<organism evidence="1 2">
    <name type="scientific">Candidatus Beckwithbacteria bacterium RIFCSPHIGHO2_12_FULL_47_17</name>
    <dbReference type="NCBI Taxonomy" id="1797460"/>
    <lineage>
        <taxon>Bacteria</taxon>
        <taxon>Candidatus Beckwithiibacteriota</taxon>
    </lineage>
</organism>
<dbReference type="AlphaFoldDB" id="A0A1F5DLY7"/>
<proteinExistence type="predicted"/>
<dbReference type="STRING" id="1797460.A3E73_00855"/>
<evidence type="ECO:0000313" key="1">
    <source>
        <dbReference type="EMBL" id="OGD56189.1"/>
    </source>
</evidence>
<gene>
    <name evidence="1" type="ORF">A3E73_00855</name>
</gene>
<name>A0A1F5DLY7_9BACT</name>
<sequence length="71" mass="8143">MNDRLNLSADLMRIGEWLYKGENELADQFLSSNKAIARRLKLDEWWQKIQGREGGQKRAAERALTLAAILA</sequence>